<dbReference type="RefSeq" id="WP_241934887.1">
    <property type="nucleotide sequence ID" value="NZ_JALBGC010000001.1"/>
</dbReference>
<protein>
    <recommendedName>
        <fullName evidence="4">Outer membrane protein beta-barrel domain-containing protein</fullName>
    </recommendedName>
</protein>
<accession>A0A9X1VEI1</accession>
<comment type="caution">
    <text evidence="2">The sequence shown here is derived from an EMBL/GenBank/DDBJ whole genome shotgun (WGS) entry which is preliminary data.</text>
</comment>
<keyword evidence="1" id="KW-0732">Signal</keyword>
<feature type="signal peptide" evidence="1">
    <location>
        <begin position="1"/>
        <end position="19"/>
    </location>
</feature>
<name>A0A9X1VEI1_9BACT</name>
<feature type="chain" id="PRO_5040968845" description="Outer membrane protein beta-barrel domain-containing protein" evidence="1">
    <location>
        <begin position="20"/>
        <end position="242"/>
    </location>
</feature>
<gene>
    <name evidence="2" type="ORF">MON38_04250</name>
</gene>
<evidence type="ECO:0000256" key="1">
    <source>
        <dbReference type="SAM" id="SignalP"/>
    </source>
</evidence>
<organism evidence="2 3">
    <name type="scientific">Hymenobacter cyanobacteriorum</name>
    <dbReference type="NCBI Taxonomy" id="2926463"/>
    <lineage>
        <taxon>Bacteria</taxon>
        <taxon>Pseudomonadati</taxon>
        <taxon>Bacteroidota</taxon>
        <taxon>Cytophagia</taxon>
        <taxon>Cytophagales</taxon>
        <taxon>Hymenobacteraceae</taxon>
        <taxon>Hymenobacter</taxon>
    </lineage>
</organism>
<sequence length="242" mass="26622">MKKHFLLLPLLALAVPAAAQRTEIIGRVGLGLFKFSGTGTEHTSFINYSNDFGEPNGYTNNPYSNRFGTGVSFGARAQHVGQKNGLLAFDLGYEWLRNRSTITQLYYSPALTSSFRGAYSADGNTNLATRNVTAFLGLGHRFQVGTIEIDALAGPEAAYVFGFSEKGSGTYNGNLNWAIEQRDRAFNRFDARLRADATAWYHRVGVNASYSYGFINYRGNQLGGNSDASARILRLGLAYRLR</sequence>
<dbReference type="EMBL" id="JALBGC010000001">
    <property type="protein sequence ID" value="MCI1186618.1"/>
    <property type="molecule type" value="Genomic_DNA"/>
</dbReference>
<proteinExistence type="predicted"/>
<dbReference type="AlphaFoldDB" id="A0A9X1VEI1"/>
<keyword evidence="3" id="KW-1185">Reference proteome</keyword>
<reference evidence="2" key="1">
    <citation type="submission" date="2022-03" db="EMBL/GenBank/DDBJ databases">
        <title>Bacterial whole genome sequence for Hymenobacter sp. DH14.</title>
        <authorList>
            <person name="Le V."/>
        </authorList>
    </citation>
    <scope>NUCLEOTIDE SEQUENCE</scope>
    <source>
        <strain evidence="2">DH14</strain>
    </source>
</reference>
<evidence type="ECO:0000313" key="3">
    <source>
        <dbReference type="Proteomes" id="UP001139193"/>
    </source>
</evidence>
<evidence type="ECO:0008006" key="4">
    <source>
        <dbReference type="Google" id="ProtNLM"/>
    </source>
</evidence>
<dbReference type="Proteomes" id="UP001139193">
    <property type="component" value="Unassembled WGS sequence"/>
</dbReference>
<evidence type="ECO:0000313" key="2">
    <source>
        <dbReference type="EMBL" id="MCI1186618.1"/>
    </source>
</evidence>